<name>A0A9J5XG27_SOLCO</name>
<comment type="caution">
    <text evidence="1">The sequence shown here is derived from an EMBL/GenBank/DDBJ whole genome shotgun (WGS) entry which is preliminary data.</text>
</comment>
<dbReference type="Proteomes" id="UP000824120">
    <property type="component" value="Chromosome 9"/>
</dbReference>
<evidence type="ECO:0000313" key="2">
    <source>
        <dbReference type="Proteomes" id="UP000824120"/>
    </source>
</evidence>
<proteinExistence type="predicted"/>
<keyword evidence="2" id="KW-1185">Reference proteome</keyword>
<organism evidence="1 2">
    <name type="scientific">Solanum commersonii</name>
    <name type="common">Commerson's wild potato</name>
    <name type="synonym">Commerson's nightshade</name>
    <dbReference type="NCBI Taxonomy" id="4109"/>
    <lineage>
        <taxon>Eukaryota</taxon>
        <taxon>Viridiplantae</taxon>
        <taxon>Streptophyta</taxon>
        <taxon>Embryophyta</taxon>
        <taxon>Tracheophyta</taxon>
        <taxon>Spermatophyta</taxon>
        <taxon>Magnoliopsida</taxon>
        <taxon>eudicotyledons</taxon>
        <taxon>Gunneridae</taxon>
        <taxon>Pentapetalae</taxon>
        <taxon>asterids</taxon>
        <taxon>lamiids</taxon>
        <taxon>Solanales</taxon>
        <taxon>Solanaceae</taxon>
        <taxon>Solanoideae</taxon>
        <taxon>Solaneae</taxon>
        <taxon>Solanum</taxon>
    </lineage>
</organism>
<protein>
    <submittedName>
        <fullName evidence="1">Uncharacterized protein</fullName>
    </submittedName>
</protein>
<reference evidence="1 2" key="1">
    <citation type="submission" date="2020-09" db="EMBL/GenBank/DDBJ databases">
        <title>De no assembly of potato wild relative species, Solanum commersonii.</title>
        <authorList>
            <person name="Cho K."/>
        </authorList>
    </citation>
    <scope>NUCLEOTIDE SEQUENCE [LARGE SCALE GENOMIC DNA]</scope>
    <source>
        <strain evidence="1">LZ3.2</strain>
        <tissue evidence="1">Leaf</tissue>
    </source>
</reference>
<sequence>MCDIIVDLSISLDQRPHPRYLNLSLGDNLSIKSHFHTCIMHHINEFTFQILYHSLCSILLGLFKNANGCMSDSPKIVYFWRIRDECGIKSEESAQLRTLAQPEPFKL</sequence>
<gene>
    <name evidence="1" type="ORF">H5410_047079</name>
</gene>
<dbReference type="AlphaFoldDB" id="A0A9J5XG27"/>
<accession>A0A9J5XG27</accession>
<dbReference type="OrthoDB" id="427480at2759"/>
<evidence type="ECO:0000313" key="1">
    <source>
        <dbReference type="EMBL" id="KAG5586645.1"/>
    </source>
</evidence>
<dbReference type="EMBL" id="JACXVP010000009">
    <property type="protein sequence ID" value="KAG5586645.1"/>
    <property type="molecule type" value="Genomic_DNA"/>
</dbReference>